<keyword evidence="13" id="KW-1185">Reference proteome</keyword>
<feature type="active site" evidence="10">
    <location>
        <position position="187"/>
    </location>
</feature>
<dbReference type="PIRSF" id="PIRSF000495">
    <property type="entry name" value="Amidotransf_hisH"/>
    <property type="match status" value="1"/>
</dbReference>
<dbReference type="EC" id="3.5.1.2" evidence="10"/>
<reference evidence="12 13" key="1">
    <citation type="submission" date="2022-06" db="EMBL/GenBank/DDBJ databases">
        <title>Leptospira isolates from biofilms formed at urban environments.</title>
        <authorList>
            <person name="Ribeiro P.S."/>
            <person name="Sousa T."/>
            <person name="Carvalho N."/>
            <person name="Aburjaile F."/>
            <person name="Neves F."/>
            <person name="Oliveira D."/>
            <person name="Blanco L."/>
            <person name="Lima J."/>
            <person name="Costa F."/>
            <person name="Brenig B."/>
            <person name="Soares S."/>
            <person name="Ramos R."/>
            <person name="Goes-Neto A."/>
            <person name="Matiuzzi M."/>
            <person name="Azevedo V."/>
            <person name="Ristow P."/>
        </authorList>
    </citation>
    <scope>NUCLEOTIDE SEQUENCE [LARGE SCALE GENOMIC DNA]</scope>
    <source>
        <strain evidence="12 13">VSF14</strain>
    </source>
</reference>
<evidence type="ECO:0000256" key="2">
    <source>
        <dbReference type="ARBA" id="ARBA00011152"/>
    </source>
</evidence>
<dbReference type="CDD" id="cd01748">
    <property type="entry name" value="GATase1_IGP_Synthase"/>
    <property type="match status" value="1"/>
</dbReference>
<dbReference type="HAMAP" id="MF_00278">
    <property type="entry name" value="HisH"/>
    <property type="match status" value="1"/>
</dbReference>
<dbReference type="SUPFAM" id="SSF52317">
    <property type="entry name" value="Class I glutamine amidotransferase-like"/>
    <property type="match status" value="1"/>
</dbReference>
<comment type="catalytic activity">
    <reaction evidence="8 10">
        <text>5-[(5-phospho-1-deoxy-D-ribulos-1-ylimino)methylamino]-1-(5-phospho-beta-D-ribosyl)imidazole-4-carboxamide + L-glutamine = D-erythro-1-(imidazol-4-yl)glycerol 3-phosphate + 5-amino-1-(5-phospho-beta-D-ribosyl)imidazole-4-carboxamide + L-glutamate + H(+)</text>
        <dbReference type="Rhea" id="RHEA:24793"/>
        <dbReference type="ChEBI" id="CHEBI:15378"/>
        <dbReference type="ChEBI" id="CHEBI:29985"/>
        <dbReference type="ChEBI" id="CHEBI:58278"/>
        <dbReference type="ChEBI" id="CHEBI:58359"/>
        <dbReference type="ChEBI" id="CHEBI:58475"/>
        <dbReference type="ChEBI" id="CHEBI:58525"/>
        <dbReference type="EC" id="4.3.2.10"/>
    </reaction>
</comment>
<dbReference type="Gene3D" id="3.40.50.880">
    <property type="match status" value="1"/>
</dbReference>
<keyword evidence="10" id="KW-0963">Cytoplasm</keyword>
<dbReference type="RefSeq" id="WP_265357668.1">
    <property type="nucleotide sequence ID" value="NZ_JAMQPR010000001.1"/>
</dbReference>
<evidence type="ECO:0000313" key="13">
    <source>
        <dbReference type="Proteomes" id="UP001208794"/>
    </source>
</evidence>
<feature type="active site" evidence="10">
    <location>
        <position position="189"/>
    </location>
</feature>
<keyword evidence="7 10" id="KW-0456">Lyase</keyword>
<evidence type="ECO:0000259" key="11">
    <source>
        <dbReference type="Pfam" id="PF00117"/>
    </source>
</evidence>
<keyword evidence="3 10" id="KW-0028">Amino-acid biosynthesis</keyword>
<name>A0ABT3M5U7_9LEPT</name>
<evidence type="ECO:0000256" key="4">
    <source>
        <dbReference type="ARBA" id="ARBA00022801"/>
    </source>
</evidence>
<evidence type="ECO:0000256" key="10">
    <source>
        <dbReference type="HAMAP-Rule" id="MF_00278"/>
    </source>
</evidence>
<gene>
    <name evidence="10 12" type="primary">hisH</name>
    <name evidence="12" type="ORF">ND855_06360</name>
</gene>
<dbReference type="PANTHER" id="PTHR42701:SF1">
    <property type="entry name" value="IMIDAZOLE GLYCEROL PHOSPHATE SYNTHASE SUBUNIT HISH"/>
    <property type="match status" value="1"/>
</dbReference>
<evidence type="ECO:0000256" key="6">
    <source>
        <dbReference type="ARBA" id="ARBA00023102"/>
    </source>
</evidence>
<evidence type="ECO:0000256" key="9">
    <source>
        <dbReference type="ARBA" id="ARBA00049534"/>
    </source>
</evidence>
<dbReference type="NCBIfam" id="TIGR01855">
    <property type="entry name" value="IMP_synth_hisH"/>
    <property type="match status" value="1"/>
</dbReference>
<dbReference type="InterPro" id="IPR029062">
    <property type="entry name" value="Class_I_gatase-like"/>
</dbReference>
<sequence length="205" mass="23124">MIGILNYGVGNIKAFSNILKSLGFDFKVIESGEEILNVDKLILPGVGSFDSVMEKLEHAKVMEELSSFALIEKRPILGVCVGMQILADSSEEGQKKGLGWIKGKVKKFNFSSLETKPMIPQIGWNEVLIRKQDCNLLKNLDTNPHFYFLHSYYFECENQTNVIAATDYGFEFCSAVNHENIYGTQFHPEKSHHNGIQLLKNFATL</sequence>
<feature type="domain" description="Glutamine amidotransferase" evidence="11">
    <location>
        <begin position="5"/>
        <end position="202"/>
    </location>
</feature>
<comment type="catalytic activity">
    <reaction evidence="9 10">
        <text>L-glutamine + H2O = L-glutamate + NH4(+)</text>
        <dbReference type="Rhea" id="RHEA:15889"/>
        <dbReference type="ChEBI" id="CHEBI:15377"/>
        <dbReference type="ChEBI" id="CHEBI:28938"/>
        <dbReference type="ChEBI" id="CHEBI:29985"/>
        <dbReference type="ChEBI" id="CHEBI:58359"/>
        <dbReference type="EC" id="3.5.1.2"/>
    </reaction>
</comment>
<comment type="pathway">
    <text evidence="1 10">Amino-acid biosynthesis; L-histidine biosynthesis; L-histidine from 5-phospho-alpha-D-ribose 1-diphosphate: step 5/9.</text>
</comment>
<dbReference type="PANTHER" id="PTHR42701">
    <property type="entry name" value="IMIDAZOLE GLYCEROL PHOSPHATE SYNTHASE SUBUNIT HISH"/>
    <property type="match status" value="1"/>
</dbReference>
<dbReference type="InterPro" id="IPR017926">
    <property type="entry name" value="GATASE"/>
</dbReference>
<proteinExistence type="inferred from homology"/>
<keyword evidence="4 10" id="KW-0378">Hydrolase</keyword>
<organism evidence="12 13">
    <name type="scientific">Leptospira paudalimensis</name>
    <dbReference type="NCBI Taxonomy" id="2950024"/>
    <lineage>
        <taxon>Bacteria</taxon>
        <taxon>Pseudomonadati</taxon>
        <taxon>Spirochaetota</taxon>
        <taxon>Spirochaetia</taxon>
        <taxon>Leptospirales</taxon>
        <taxon>Leptospiraceae</taxon>
        <taxon>Leptospira</taxon>
    </lineage>
</organism>
<comment type="function">
    <text evidence="10">IGPS catalyzes the conversion of PRFAR and glutamine to IGP, AICAR and glutamate. The HisH subunit catalyzes the hydrolysis of glutamine to glutamate and ammonia as part of the synthesis of IGP and AICAR. The resulting ammonia molecule is channeled to the active site of HisF.</text>
</comment>
<comment type="subunit">
    <text evidence="2 10">Heterodimer of HisH and HisF.</text>
</comment>
<comment type="caution">
    <text evidence="12">The sequence shown here is derived from an EMBL/GenBank/DDBJ whole genome shotgun (WGS) entry which is preliminary data.</text>
</comment>
<evidence type="ECO:0000256" key="3">
    <source>
        <dbReference type="ARBA" id="ARBA00022605"/>
    </source>
</evidence>
<feature type="active site" description="Nucleophile" evidence="10">
    <location>
        <position position="80"/>
    </location>
</feature>
<dbReference type="Proteomes" id="UP001208794">
    <property type="component" value="Unassembled WGS sequence"/>
</dbReference>
<evidence type="ECO:0000256" key="8">
    <source>
        <dbReference type="ARBA" id="ARBA00047838"/>
    </source>
</evidence>
<keyword evidence="6 10" id="KW-0368">Histidine biosynthesis</keyword>
<dbReference type="GO" id="GO:0016829">
    <property type="term" value="F:lyase activity"/>
    <property type="evidence" value="ECO:0007669"/>
    <property type="project" value="UniProtKB-KW"/>
</dbReference>
<keyword evidence="5 10" id="KW-0315">Glutamine amidotransferase</keyword>
<dbReference type="PROSITE" id="PS51273">
    <property type="entry name" value="GATASE_TYPE_1"/>
    <property type="match status" value="1"/>
</dbReference>
<protein>
    <recommendedName>
        <fullName evidence="10">Imidazole glycerol phosphate synthase subunit HisH</fullName>
        <ecNumber evidence="10">4.3.2.10</ecNumber>
    </recommendedName>
    <alternativeName>
        <fullName evidence="10">IGP synthase glutaminase subunit</fullName>
        <ecNumber evidence="10">3.5.1.2</ecNumber>
    </alternativeName>
    <alternativeName>
        <fullName evidence="10">IGP synthase subunit HisH</fullName>
    </alternativeName>
    <alternativeName>
        <fullName evidence="10">ImGP synthase subunit HisH</fullName>
        <shortName evidence="10">IGPS subunit HisH</shortName>
    </alternativeName>
</protein>
<evidence type="ECO:0000256" key="1">
    <source>
        <dbReference type="ARBA" id="ARBA00005091"/>
    </source>
</evidence>
<dbReference type="InterPro" id="IPR010139">
    <property type="entry name" value="Imidazole-glycPsynth_HisH"/>
</dbReference>
<dbReference type="EC" id="4.3.2.10" evidence="10"/>
<dbReference type="EMBL" id="JAMQPR010000001">
    <property type="protein sequence ID" value="MCW7503743.1"/>
    <property type="molecule type" value="Genomic_DNA"/>
</dbReference>
<evidence type="ECO:0000256" key="7">
    <source>
        <dbReference type="ARBA" id="ARBA00023239"/>
    </source>
</evidence>
<comment type="subcellular location">
    <subcellularLocation>
        <location evidence="10">Cytoplasm</location>
    </subcellularLocation>
</comment>
<evidence type="ECO:0000256" key="5">
    <source>
        <dbReference type="ARBA" id="ARBA00022962"/>
    </source>
</evidence>
<dbReference type="Pfam" id="PF00117">
    <property type="entry name" value="GATase"/>
    <property type="match status" value="1"/>
</dbReference>
<evidence type="ECO:0000313" key="12">
    <source>
        <dbReference type="EMBL" id="MCW7503743.1"/>
    </source>
</evidence>
<accession>A0ABT3M5U7</accession>